<name>A0ABZ1CR57_9TREE</name>
<feature type="compositionally biased region" description="Polar residues" evidence="2">
    <location>
        <begin position="423"/>
        <end position="445"/>
    </location>
</feature>
<evidence type="ECO:0000313" key="4">
    <source>
        <dbReference type="EMBL" id="WRT64226.1"/>
    </source>
</evidence>
<proteinExistence type="predicted"/>
<evidence type="ECO:0000313" key="5">
    <source>
        <dbReference type="Proteomes" id="UP001329825"/>
    </source>
</evidence>
<dbReference type="RefSeq" id="XP_062788966.1">
    <property type="nucleotide sequence ID" value="XM_062932915.1"/>
</dbReference>
<dbReference type="PROSITE" id="PS50114">
    <property type="entry name" value="GATA_ZN_FINGER_2"/>
    <property type="match status" value="1"/>
</dbReference>
<feature type="region of interest" description="Disordered" evidence="2">
    <location>
        <begin position="351"/>
        <end position="445"/>
    </location>
</feature>
<reference evidence="4 5" key="1">
    <citation type="submission" date="2024-01" db="EMBL/GenBank/DDBJ databases">
        <title>Comparative genomics of Cryptococcus and Kwoniella reveals pathogenesis evolution and contrasting modes of karyotype evolution via chromosome fusion or intercentromeric recombination.</title>
        <authorList>
            <person name="Coelho M.A."/>
            <person name="David-Palma M."/>
            <person name="Shea T."/>
            <person name="Bowers K."/>
            <person name="McGinley-Smith S."/>
            <person name="Mohammad A.W."/>
            <person name="Gnirke A."/>
            <person name="Yurkov A.M."/>
            <person name="Nowrousian M."/>
            <person name="Sun S."/>
            <person name="Cuomo C.A."/>
            <person name="Heitman J."/>
        </authorList>
    </citation>
    <scope>NUCLEOTIDE SEQUENCE [LARGE SCALE GENOMIC DNA]</scope>
    <source>
        <strain evidence="4">CBS 11374</strain>
    </source>
</reference>
<dbReference type="GeneID" id="87953286"/>
<dbReference type="InterPro" id="IPR013088">
    <property type="entry name" value="Znf_NHR/GATA"/>
</dbReference>
<feature type="compositionally biased region" description="Basic and acidic residues" evidence="2">
    <location>
        <begin position="181"/>
        <end position="196"/>
    </location>
</feature>
<evidence type="ECO:0000256" key="2">
    <source>
        <dbReference type="SAM" id="MobiDB-lite"/>
    </source>
</evidence>
<keyword evidence="5" id="KW-1185">Reference proteome</keyword>
<keyword evidence="1" id="KW-0863">Zinc-finger</keyword>
<keyword evidence="1" id="KW-0862">Zinc</keyword>
<gene>
    <name evidence="4" type="ORF">IL334_001155</name>
</gene>
<dbReference type="Proteomes" id="UP001329825">
    <property type="component" value="Chromosome 1"/>
</dbReference>
<dbReference type="InterPro" id="IPR000679">
    <property type="entry name" value="Znf_GATA"/>
</dbReference>
<feature type="domain" description="GATA-type" evidence="3">
    <location>
        <begin position="107"/>
        <end position="145"/>
    </location>
</feature>
<organism evidence="4 5">
    <name type="scientific">Kwoniella shivajii</name>
    <dbReference type="NCBI Taxonomy" id="564305"/>
    <lineage>
        <taxon>Eukaryota</taxon>
        <taxon>Fungi</taxon>
        <taxon>Dikarya</taxon>
        <taxon>Basidiomycota</taxon>
        <taxon>Agaricomycotina</taxon>
        <taxon>Tremellomycetes</taxon>
        <taxon>Tremellales</taxon>
        <taxon>Cryptococcaceae</taxon>
        <taxon>Kwoniella</taxon>
    </lineage>
</organism>
<accession>A0ABZ1CR57</accession>
<sequence length="566" mass="62003">MTNNDSSHSRSNSQSQSQLHLNDSPSSDPSPHLLVSPISPPLIALAASPVVHPQLRIQPHGQPQTPPSESRTTSTSNSHATPKKAKKPKTKKTSIVNQGSRFPAYTPNGERQCTNCSEIDTPQWRGTLCNACALWKRSRGTDRPLPLLFPVRRKSPSPEPEDEKNEELDGDEGADEIKEEDGERVQEAGRGEKIGEKDLRNNSSLIIGKRKFWIDRPSSTAPETESHGFLDRGRLGLQLETLEGLARRPGIGIGTRGSHMRTVSHQSHIRPNSISIPSLSIPANAPPTGRINGIHSTPVSPTNPIIPTGGPDTSQLDVDVDARNDIINGNAQGSDHHATALQNRIAALMSQVHDHDKRKRRNSMPNTGTYHYCEGSSEDGHVDPASGSGSEAKGRGKGKGKSPYLPYSLDKRKSRSKPKSKSNLGKSAYQVSPISPQVPNQSQNANRNQIPFQSASLSRSMPYDNDVEEEIRPDDDANHVGEMDMKLDKGEFMKGAEWLFDILQSTSKLLRHSHFEGEGTTQKDDAHDPQRTLDQGGLDILGKVAEEARREILDGASQKVKHENFM</sequence>
<evidence type="ECO:0000256" key="1">
    <source>
        <dbReference type="PROSITE-ProRule" id="PRU00094"/>
    </source>
</evidence>
<keyword evidence="1" id="KW-0479">Metal-binding</keyword>
<feature type="region of interest" description="Disordered" evidence="2">
    <location>
        <begin position="143"/>
        <end position="196"/>
    </location>
</feature>
<feature type="region of interest" description="Disordered" evidence="2">
    <location>
        <begin position="53"/>
        <end position="112"/>
    </location>
</feature>
<dbReference type="SUPFAM" id="SSF57716">
    <property type="entry name" value="Glucocorticoid receptor-like (DNA-binding domain)"/>
    <property type="match status" value="1"/>
</dbReference>
<feature type="region of interest" description="Disordered" evidence="2">
    <location>
        <begin position="1"/>
        <end position="37"/>
    </location>
</feature>
<dbReference type="Gene3D" id="3.30.50.10">
    <property type="entry name" value="Erythroid Transcription Factor GATA-1, subunit A"/>
    <property type="match status" value="1"/>
</dbReference>
<feature type="compositionally biased region" description="Acidic residues" evidence="2">
    <location>
        <begin position="159"/>
        <end position="180"/>
    </location>
</feature>
<dbReference type="SMART" id="SM00401">
    <property type="entry name" value="ZnF_GATA"/>
    <property type="match status" value="1"/>
</dbReference>
<dbReference type="EMBL" id="CP141881">
    <property type="protein sequence ID" value="WRT64226.1"/>
    <property type="molecule type" value="Genomic_DNA"/>
</dbReference>
<dbReference type="CDD" id="cd00202">
    <property type="entry name" value="ZnF_GATA"/>
    <property type="match status" value="1"/>
</dbReference>
<protein>
    <recommendedName>
        <fullName evidence="3">GATA-type domain-containing protein</fullName>
    </recommendedName>
</protein>
<feature type="compositionally biased region" description="Basic residues" evidence="2">
    <location>
        <begin position="81"/>
        <end position="92"/>
    </location>
</feature>
<evidence type="ECO:0000259" key="3">
    <source>
        <dbReference type="PROSITE" id="PS50114"/>
    </source>
</evidence>
<feature type="compositionally biased region" description="Low complexity" evidence="2">
    <location>
        <begin position="67"/>
        <end position="80"/>
    </location>
</feature>